<reference evidence="3" key="1">
    <citation type="submission" date="2024-06" db="EMBL/GenBank/DDBJ databases">
        <title>Multi-omics analyses provide insights into the biosynthesis of the anticancer antibiotic pleurotin in Hohenbuehelia grisea.</title>
        <authorList>
            <person name="Weaver J.A."/>
            <person name="Alberti F."/>
        </authorList>
    </citation>
    <scope>NUCLEOTIDE SEQUENCE [LARGE SCALE GENOMIC DNA]</scope>
    <source>
        <strain evidence="3">T-177</strain>
    </source>
</reference>
<evidence type="ECO:0000256" key="1">
    <source>
        <dbReference type="SAM" id="MobiDB-lite"/>
    </source>
</evidence>
<feature type="region of interest" description="Disordered" evidence="1">
    <location>
        <begin position="163"/>
        <end position="193"/>
    </location>
</feature>
<proteinExistence type="predicted"/>
<dbReference type="Proteomes" id="UP001556367">
    <property type="component" value="Unassembled WGS sequence"/>
</dbReference>
<feature type="region of interest" description="Disordered" evidence="1">
    <location>
        <begin position="466"/>
        <end position="518"/>
    </location>
</feature>
<feature type="compositionally biased region" description="Polar residues" evidence="1">
    <location>
        <begin position="597"/>
        <end position="617"/>
    </location>
</feature>
<keyword evidence="3" id="KW-1185">Reference proteome</keyword>
<accession>A0ABR3JDQ0</accession>
<evidence type="ECO:0000313" key="3">
    <source>
        <dbReference type="Proteomes" id="UP001556367"/>
    </source>
</evidence>
<feature type="region of interest" description="Disordered" evidence="1">
    <location>
        <begin position="585"/>
        <end position="759"/>
    </location>
</feature>
<organism evidence="2 3">
    <name type="scientific">Hohenbuehelia grisea</name>
    <dbReference type="NCBI Taxonomy" id="104357"/>
    <lineage>
        <taxon>Eukaryota</taxon>
        <taxon>Fungi</taxon>
        <taxon>Dikarya</taxon>
        <taxon>Basidiomycota</taxon>
        <taxon>Agaricomycotina</taxon>
        <taxon>Agaricomycetes</taxon>
        <taxon>Agaricomycetidae</taxon>
        <taxon>Agaricales</taxon>
        <taxon>Pleurotineae</taxon>
        <taxon>Pleurotaceae</taxon>
        <taxon>Hohenbuehelia</taxon>
    </lineage>
</organism>
<comment type="caution">
    <text evidence="2">The sequence shown here is derived from an EMBL/GenBank/DDBJ whole genome shotgun (WGS) entry which is preliminary data.</text>
</comment>
<dbReference type="EMBL" id="JASNQZ010000008">
    <property type="protein sequence ID" value="KAL0953836.1"/>
    <property type="molecule type" value="Genomic_DNA"/>
</dbReference>
<evidence type="ECO:0000313" key="2">
    <source>
        <dbReference type="EMBL" id="KAL0953836.1"/>
    </source>
</evidence>
<protein>
    <submittedName>
        <fullName evidence="2">Uncharacterized protein</fullName>
    </submittedName>
</protein>
<feature type="compositionally biased region" description="Polar residues" evidence="1">
    <location>
        <begin position="470"/>
        <end position="481"/>
    </location>
</feature>
<sequence length="770" mass="83535">MDGALPSMISSSSSRFSLPVNALIQEDSNLLAETISLDSFALSSSTESVSVPRFPDGSMVPMATFLKLGCQLSLFPHGSPRIGGFSEAEEKASTTPTVPTAPRLRTMLRENLCVKKWTETLRIMDPPGHIPWGDADDSIPIAWKPEGSEFSPEVFREALMNARQSPSSGERRGLTKGHSPVAPLELRRNPSSRKASVPADLVFERDIYVPQPSGDPQRLSLQVPASRMNTELVDIMLELQDLKAYFQESTTDDLLESGFPANRRTETQVHLQMQSPDASPSCGSGTAIRPTKLGSPSELTNNANPVAIAARRGRKMLAPLVVKAASPVDLEYPGLPSAFLGSPAVPLSDAGEGSDVRVGKPSLRLQDMIGNLRSQCASFPETPNTPYDFVRQQEVRVQQAPGSTWAEDDCPKDPGEADLGASVACWDLVVAQSKKDNGDSLHDLSRSTASFRAMINTPEAHMLNKDDSLDSWNSTPDATPDSNHRIRGRRSFEHGMLGSSRRNRPPSTPLPPRPLSKASMASISQVRGILKSSKSVRFASLPSKCFSVPPPAKPTSEELSEGQIHAGSSLPLQVTDGLLTSPVTPLSNVRPSRPSPLRNTFAASPVASSARSQNGSVTRRPPTASKRPGLKLQRRRVTMDGIAQITMNPSETQLHTRERRSQTVPASGQAEEYTPHSNRLKRPVPSSNHPSGRHSLGGPFVGQSASRQPVGTDKENRPRHSMHPTSTFSSGWAPLTTDIQSQHQRDGPTTKVKQPSRMPVPLRNIFTRFK</sequence>
<name>A0ABR3JDQ0_9AGAR</name>
<gene>
    <name evidence="2" type="ORF">HGRIS_005014</name>
</gene>